<proteinExistence type="predicted"/>
<feature type="domain" description="ABC-type glycine betaine transport system substrate-binding" evidence="6">
    <location>
        <begin position="30"/>
        <end position="279"/>
    </location>
</feature>
<dbReference type="RefSeq" id="WP_050453029.1">
    <property type="nucleotide sequence ID" value="NZ_LFJJ01000034.1"/>
</dbReference>
<comment type="caution">
    <text evidence="7">The sequence shown here is derived from an EMBL/GenBank/DDBJ whole genome shotgun (WGS) entry which is preliminary data.</text>
</comment>
<protein>
    <submittedName>
        <fullName evidence="7">L-proline glycine betaine binding ABC transporter protein ProX / Osmotic adaptation</fullName>
    </submittedName>
</protein>
<keyword evidence="3" id="KW-1003">Cell membrane</keyword>
<dbReference type="GO" id="GO:0043190">
    <property type="term" value="C:ATP-binding cassette (ABC) transporter complex"/>
    <property type="evidence" value="ECO:0007669"/>
    <property type="project" value="InterPro"/>
</dbReference>
<keyword evidence="2" id="KW-0813">Transport</keyword>
<dbReference type="Gene3D" id="3.40.190.10">
    <property type="entry name" value="Periplasmic binding protein-like II"/>
    <property type="match status" value="1"/>
</dbReference>
<evidence type="ECO:0000313" key="7">
    <source>
        <dbReference type="EMBL" id="KND61048.1"/>
    </source>
</evidence>
<evidence type="ECO:0000313" key="8">
    <source>
        <dbReference type="Proteomes" id="UP000036959"/>
    </source>
</evidence>
<feature type="chain" id="PRO_5005544116" evidence="5">
    <location>
        <begin position="29"/>
        <end position="291"/>
    </location>
</feature>
<keyword evidence="4" id="KW-0472">Membrane</keyword>
<comment type="subcellular location">
    <subcellularLocation>
        <location evidence="1">Cell membrane</location>
    </subcellularLocation>
</comment>
<dbReference type="GO" id="GO:0005275">
    <property type="term" value="F:amine transmembrane transporter activity"/>
    <property type="evidence" value="ECO:0007669"/>
    <property type="project" value="TreeGrafter"/>
</dbReference>
<dbReference type="OrthoDB" id="9787902at2"/>
<keyword evidence="5" id="KW-0732">Signal</keyword>
<gene>
    <name evidence="7" type="ORF">BVER_03003c</name>
</gene>
<reference evidence="8" key="1">
    <citation type="submission" date="2015-06" db="EMBL/GenBank/DDBJ databases">
        <title>Comparative genomics of Burkholderia leaf nodule symbionts.</title>
        <authorList>
            <person name="Carlier A."/>
            <person name="Eberl L."/>
            <person name="Pinto-Carbo M."/>
        </authorList>
    </citation>
    <scope>NUCLEOTIDE SEQUENCE [LARGE SCALE GENOMIC DNA]</scope>
    <source>
        <strain evidence="8">UZHbot4</strain>
    </source>
</reference>
<dbReference type="EMBL" id="LFJJ01000034">
    <property type="protein sequence ID" value="KND61048.1"/>
    <property type="molecule type" value="Genomic_DNA"/>
</dbReference>
<dbReference type="PANTHER" id="PTHR47737:SF1">
    <property type="entry name" value="GLYCINE BETAINE_PROLINE BETAINE TRANSPORT SYSTEM PERMEASE PROTEIN PROW"/>
    <property type="match status" value="1"/>
</dbReference>
<dbReference type="Pfam" id="PF04069">
    <property type="entry name" value="OpuAC"/>
    <property type="match status" value="1"/>
</dbReference>
<dbReference type="GO" id="GO:0015226">
    <property type="term" value="F:carnitine transmembrane transporter activity"/>
    <property type="evidence" value="ECO:0007669"/>
    <property type="project" value="TreeGrafter"/>
</dbReference>
<accession>A0A0L0MFE1</accession>
<dbReference type="PATRIC" id="fig|242163.4.peg.4589"/>
<dbReference type="InterPro" id="IPR007210">
    <property type="entry name" value="ABC_Gly_betaine_transp_sub-bd"/>
</dbReference>
<dbReference type="Proteomes" id="UP000036959">
    <property type="component" value="Unassembled WGS sequence"/>
</dbReference>
<dbReference type="GO" id="GO:0031460">
    <property type="term" value="P:glycine betaine transport"/>
    <property type="evidence" value="ECO:0007669"/>
    <property type="project" value="TreeGrafter"/>
</dbReference>
<evidence type="ECO:0000256" key="1">
    <source>
        <dbReference type="ARBA" id="ARBA00004236"/>
    </source>
</evidence>
<organism evidence="7 8">
    <name type="scientific">Candidatus Burkholderia verschuerenii</name>
    <dbReference type="NCBI Taxonomy" id="242163"/>
    <lineage>
        <taxon>Bacteria</taxon>
        <taxon>Pseudomonadati</taxon>
        <taxon>Pseudomonadota</taxon>
        <taxon>Betaproteobacteria</taxon>
        <taxon>Burkholderiales</taxon>
        <taxon>Burkholderiaceae</taxon>
        <taxon>Burkholderia</taxon>
    </lineage>
</organism>
<dbReference type="SUPFAM" id="SSF53850">
    <property type="entry name" value="Periplasmic binding protein-like II"/>
    <property type="match status" value="1"/>
</dbReference>
<dbReference type="AlphaFoldDB" id="A0A0L0MFE1"/>
<dbReference type="GO" id="GO:0015871">
    <property type="term" value="P:choline transport"/>
    <property type="evidence" value="ECO:0007669"/>
    <property type="project" value="TreeGrafter"/>
</dbReference>
<evidence type="ECO:0000259" key="6">
    <source>
        <dbReference type="Pfam" id="PF04069"/>
    </source>
</evidence>
<feature type="signal peptide" evidence="5">
    <location>
        <begin position="1"/>
        <end position="28"/>
    </location>
</feature>
<dbReference type="CDD" id="cd13639">
    <property type="entry name" value="PBP2_OpuAC_like"/>
    <property type="match status" value="1"/>
</dbReference>
<evidence type="ECO:0000256" key="3">
    <source>
        <dbReference type="ARBA" id="ARBA00022475"/>
    </source>
</evidence>
<dbReference type="PANTHER" id="PTHR47737">
    <property type="entry name" value="GLYCINE BETAINE/PROLINE BETAINE TRANSPORT SYSTEM PERMEASE PROTEIN PROW"/>
    <property type="match status" value="1"/>
</dbReference>
<keyword evidence="8" id="KW-1185">Reference proteome</keyword>
<evidence type="ECO:0000256" key="2">
    <source>
        <dbReference type="ARBA" id="ARBA00022448"/>
    </source>
</evidence>
<evidence type="ECO:0000256" key="5">
    <source>
        <dbReference type="SAM" id="SignalP"/>
    </source>
</evidence>
<evidence type="ECO:0000256" key="4">
    <source>
        <dbReference type="ARBA" id="ARBA00023136"/>
    </source>
</evidence>
<name>A0A0L0MFE1_9BURK</name>
<sequence>MKNVFFVRFVSQLGVTASAVTFAMSAHAADPIKISLANWADTQAVTYTAKYVLETKLNQPVTLVVADLGIQFQGVSRGDVDMMLGAWLPVTHAAYYARFKDQMDDLGVIYTGAKIGWAVPDYVPESEVSSIADLNKPDVKSKLNGSIQGIEPGAGEMVASEKAMKEYDLAGYNLVRASEAGMLTAVSRAYQSKSWIVATVWSPHWLWQKYKMRYLKDPKGVLGGDEQIRGFASKQFAQKYPRADAFIKHYKLTLADVEQIELDGNANNDWNAAAKKFVDSHPEKVQAWLQQ</sequence>
<dbReference type="Gene3D" id="3.40.190.100">
    <property type="entry name" value="Glycine betaine-binding periplasmic protein, domain 2"/>
    <property type="match status" value="1"/>
</dbReference>